<gene>
    <name evidence="1" type="ORF">GQ26_0600220</name>
</gene>
<reference evidence="1" key="1">
    <citation type="journal article" date="2014" name="PLoS Genet.">
        <title>Signature Gene Expression Reveals Novel Clues to the Molecular Mechanisms of Dimorphic Transition in Penicillium marneffei.</title>
        <authorList>
            <person name="Yang E."/>
            <person name="Wang G."/>
            <person name="Cai J."/>
            <person name="Woo P.C."/>
            <person name="Lau S.K."/>
            <person name="Yuen K.-Y."/>
            <person name="Chow W.-N."/>
            <person name="Lin X."/>
        </authorList>
    </citation>
    <scope>NUCLEOTIDE SEQUENCE [LARGE SCALE GENOMIC DNA]</scope>
    <source>
        <strain evidence="1">PM1</strain>
    </source>
</reference>
<dbReference type="AlphaFoldDB" id="A0A093X863"/>
<dbReference type="HOGENOM" id="CLU_1161810_0_0_1"/>
<evidence type="ECO:0000313" key="1">
    <source>
        <dbReference type="EMBL" id="KFX41413.1"/>
    </source>
</evidence>
<organism evidence="1">
    <name type="scientific">Talaromyces marneffei PM1</name>
    <dbReference type="NCBI Taxonomy" id="1077442"/>
    <lineage>
        <taxon>Eukaryota</taxon>
        <taxon>Fungi</taxon>
        <taxon>Dikarya</taxon>
        <taxon>Ascomycota</taxon>
        <taxon>Pezizomycotina</taxon>
        <taxon>Eurotiomycetes</taxon>
        <taxon>Eurotiomycetidae</taxon>
        <taxon>Eurotiales</taxon>
        <taxon>Trichocomaceae</taxon>
        <taxon>Talaromyces</taxon>
        <taxon>Talaromyces sect. Talaromyces</taxon>
    </lineage>
</organism>
<sequence length="239" mass="27835">MSDHTPENLPARRGCEYPLDSNLPAKRIRYDSKTTPIQCHSGTIHLNDLTLGTFDALDENARKIAFRDMLETLQKYETLSKSVPRLDMRMFEEKEDRLDQDEQDETAGEIENLYTKWNLERADSEQHKIDHGSRSSSPIVEWYDDHLHWIHEESQFVLSQENHEIRQQLVGLQGLMMTILENQSRDSPAVTAPRSATQANVITLPRRLAKPKQLPGMNNLLILEKNRINLLRRNWKLKL</sequence>
<protein>
    <submittedName>
        <fullName evidence="1">Carbamoyl-phosphate synthase large chain</fullName>
    </submittedName>
</protein>
<accession>A0A093X863</accession>
<dbReference type="EMBL" id="JPOX01000060">
    <property type="protein sequence ID" value="KFX41413.1"/>
    <property type="molecule type" value="Genomic_DNA"/>
</dbReference>
<name>A0A093X863_TALMA</name>
<proteinExistence type="predicted"/>
<comment type="caution">
    <text evidence="1">The sequence shown here is derived from an EMBL/GenBank/DDBJ whole genome shotgun (WGS) entry which is preliminary data.</text>
</comment>